<proteinExistence type="predicted"/>
<dbReference type="RefSeq" id="WP_115003044.1">
    <property type="nucleotide sequence ID" value="NZ_UGHS01000004.1"/>
</dbReference>
<accession>A0A377IYB6</accession>
<dbReference type="Proteomes" id="UP000255264">
    <property type="component" value="Unassembled WGS sequence"/>
</dbReference>
<dbReference type="InterPro" id="IPR029044">
    <property type="entry name" value="Nucleotide-diphossugar_trans"/>
</dbReference>
<reference evidence="1 2" key="1">
    <citation type="submission" date="2018-06" db="EMBL/GenBank/DDBJ databases">
        <authorList>
            <consortium name="Pathogen Informatics"/>
            <person name="Doyle S."/>
        </authorList>
    </citation>
    <scope>NUCLEOTIDE SEQUENCE [LARGE SCALE GENOMIC DNA]</scope>
    <source>
        <strain evidence="1 2">NCTC13335</strain>
    </source>
</reference>
<dbReference type="Gene3D" id="3.90.550.10">
    <property type="entry name" value="Spore Coat Polysaccharide Biosynthesis Protein SpsA, Chain A"/>
    <property type="match status" value="1"/>
</dbReference>
<dbReference type="InterPro" id="IPR011009">
    <property type="entry name" value="Kinase-like_dom_sf"/>
</dbReference>
<dbReference type="SUPFAM" id="SSF56112">
    <property type="entry name" value="Protein kinase-like (PK-like)"/>
    <property type="match status" value="1"/>
</dbReference>
<protein>
    <recommendedName>
        <fullName evidence="3">Capsular biosynthesis protein</fullName>
    </recommendedName>
</protein>
<organism evidence="1 2">
    <name type="scientific">Haemophilus pittmaniae</name>
    <dbReference type="NCBI Taxonomy" id="249188"/>
    <lineage>
        <taxon>Bacteria</taxon>
        <taxon>Pseudomonadati</taxon>
        <taxon>Pseudomonadota</taxon>
        <taxon>Gammaproteobacteria</taxon>
        <taxon>Pasteurellales</taxon>
        <taxon>Pasteurellaceae</taxon>
        <taxon>Haemophilus</taxon>
    </lineage>
</organism>
<name>A0A377IYB6_9PAST</name>
<dbReference type="OrthoDB" id="9814110at2"/>
<evidence type="ECO:0000313" key="2">
    <source>
        <dbReference type="Proteomes" id="UP000255264"/>
    </source>
</evidence>
<gene>
    <name evidence="1" type="ORF">NCTC13335_01026</name>
</gene>
<sequence>MILINSADYVNVEFRNEFGAIPPCFLPIGNRKLLTYQVTALRQSFGRHQRIVVSLPKNYALSIDEKSLLESLNIQTVSVPEGISLGMAVLYVLNTVGFDGDVLRLLHGDTLLNSFPQEKDCIALATTQDDYGWEFEQKKDNKLVWCGYFSFTSTQNLIRALATTQGNFTKSVQMYANEEPSLVYKEVDNWYDLGHINTYFRSRSAITTQRAFNSLKIENGVVWKSGTPPRKIEAEANWFKELPVRLRRFTPQLIQSGITEQGNPFYETEYLPFLPLNEIFVHGKNTVGFWDNILSLIALYMSESRKCFPNGDEELCQKIHEDSVALYADKTYDRLETYAKHQGIDLDQPTRYNGVPLPSLRQIAKECIEQTLALPEVLTVSHGDLCFSNIMFDSRSNGIKVIDPRGLNAKQELTIYGNQTYDLAKLCHSFIGLYDFIIADSFTLEKSDQLGVKLNFNVDNRLEEIQRSFMEVQLLPEVTNKQIIAPTILLFLSMIPLHFDKPHRQEAMLANALRLYCDYLLLV</sequence>
<evidence type="ECO:0000313" key="1">
    <source>
        <dbReference type="EMBL" id="STO93162.1"/>
    </source>
</evidence>
<dbReference type="SUPFAM" id="SSF53448">
    <property type="entry name" value="Nucleotide-diphospho-sugar transferases"/>
    <property type="match status" value="1"/>
</dbReference>
<dbReference type="Gene3D" id="3.90.1200.10">
    <property type="match status" value="1"/>
</dbReference>
<evidence type="ECO:0008006" key="3">
    <source>
        <dbReference type="Google" id="ProtNLM"/>
    </source>
</evidence>
<keyword evidence="2" id="KW-1185">Reference proteome</keyword>
<dbReference type="EMBL" id="UGHS01000004">
    <property type="protein sequence ID" value="STO93162.1"/>
    <property type="molecule type" value="Genomic_DNA"/>
</dbReference>
<dbReference type="AlphaFoldDB" id="A0A377IYB6"/>